<dbReference type="EMBL" id="VXRG01000130">
    <property type="protein sequence ID" value="MXY94911.1"/>
    <property type="molecule type" value="Genomic_DNA"/>
</dbReference>
<dbReference type="InterPro" id="IPR011332">
    <property type="entry name" value="Ribosomal_zn-bd"/>
</dbReference>
<dbReference type="Gene3D" id="1.20.5.640">
    <property type="entry name" value="Single helix bin"/>
    <property type="match status" value="1"/>
</dbReference>
<keyword evidence="3 5" id="KW-0687">Ribonucleoprotein</keyword>
<keyword evidence="2 5" id="KW-0689">Ribosomal protein</keyword>
<organism evidence="7">
    <name type="scientific">Caldilineaceae bacterium SB0664_bin_27</name>
    <dbReference type="NCBI Taxonomy" id="2605260"/>
    <lineage>
        <taxon>Bacteria</taxon>
        <taxon>Bacillati</taxon>
        <taxon>Chloroflexota</taxon>
        <taxon>Caldilineae</taxon>
        <taxon>Caldilineales</taxon>
        <taxon>Caldilineaceae</taxon>
    </lineage>
</organism>
<dbReference type="HAMAP" id="MF_00340">
    <property type="entry name" value="Ribosomal_bL32"/>
    <property type="match status" value="1"/>
</dbReference>
<name>A0A6B0YWX1_9CHLR</name>
<dbReference type="AlphaFoldDB" id="A0A6B0YWX1"/>
<dbReference type="PANTHER" id="PTHR35534">
    <property type="entry name" value="50S RIBOSOMAL PROTEIN L32"/>
    <property type="match status" value="1"/>
</dbReference>
<gene>
    <name evidence="5" type="primary">rpmF</name>
    <name evidence="7" type="ORF">F4Y42_15845</name>
</gene>
<evidence type="ECO:0000256" key="5">
    <source>
        <dbReference type="HAMAP-Rule" id="MF_00340"/>
    </source>
</evidence>
<evidence type="ECO:0000256" key="6">
    <source>
        <dbReference type="SAM" id="MobiDB-lite"/>
    </source>
</evidence>
<evidence type="ECO:0000313" key="7">
    <source>
        <dbReference type="EMBL" id="MXY94911.1"/>
    </source>
</evidence>
<evidence type="ECO:0000256" key="2">
    <source>
        <dbReference type="ARBA" id="ARBA00022980"/>
    </source>
</evidence>
<reference evidence="7" key="1">
    <citation type="submission" date="2019-09" db="EMBL/GenBank/DDBJ databases">
        <title>Characterisation of the sponge microbiome using genome-centric metagenomics.</title>
        <authorList>
            <person name="Engelberts J.P."/>
            <person name="Robbins S.J."/>
            <person name="De Goeij J.M."/>
            <person name="Aranda M."/>
            <person name="Bell S.C."/>
            <person name="Webster N.S."/>
        </authorList>
    </citation>
    <scope>NUCLEOTIDE SEQUENCE</scope>
    <source>
        <strain evidence="7">SB0664_bin_27</strain>
    </source>
</reference>
<evidence type="ECO:0000256" key="1">
    <source>
        <dbReference type="ARBA" id="ARBA00008560"/>
    </source>
</evidence>
<dbReference type="GO" id="GO:0015934">
    <property type="term" value="C:large ribosomal subunit"/>
    <property type="evidence" value="ECO:0007669"/>
    <property type="project" value="InterPro"/>
</dbReference>
<dbReference type="PANTHER" id="PTHR35534:SF1">
    <property type="entry name" value="LARGE RIBOSOMAL SUBUNIT PROTEIN BL32"/>
    <property type="match status" value="1"/>
</dbReference>
<evidence type="ECO:0000256" key="4">
    <source>
        <dbReference type="ARBA" id="ARBA00035178"/>
    </source>
</evidence>
<comment type="similarity">
    <text evidence="1 5">Belongs to the bacterial ribosomal protein bL32 family.</text>
</comment>
<feature type="region of interest" description="Disordered" evidence="6">
    <location>
        <begin position="1"/>
        <end position="22"/>
    </location>
</feature>
<evidence type="ECO:0000256" key="3">
    <source>
        <dbReference type="ARBA" id="ARBA00023274"/>
    </source>
</evidence>
<proteinExistence type="inferred from homology"/>
<dbReference type="Pfam" id="PF01783">
    <property type="entry name" value="Ribosomal_L32p"/>
    <property type="match status" value="1"/>
</dbReference>
<dbReference type="SUPFAM" id="SSF57829">
    <property type="entry name" value="Zn-binding ribosomal proteins"/>
    <property type="match status" value="1"/>
</dbReference>
<comment type="caution">
    <text evidence="7">The sequence shown here is derived from an EMBL/GenBank/DDBJ whole genome shotgun (WGS) entry which is preliminary data.</text>
</comment>
<dbReference type="GO" id="GO:0003735">
    <property type="term" value="F:structural constituent of ribosome"/>
    <property type="evidence" value="ECO:0007669"/>
    <property type="project" value="InterPro"/>
</dbReference>
<protein>
    <recommendedName>
        <fullName evidence="4 5">Large ribosomal subunit protein bL32</fullName>
    </recommendedName>
</protein>
<accession>A0A6B0YWX1</accession>
<dbReference type="GO" id="GO:0006412">
    <property type="term" value="P:translation"/>
    <property type="evidence" value="ECO:0007669"/>
    <property type="project" value="UniProtKB-UniRule"/>
</dbReference>
<dbReference type="NCBIfam" id="TIGR01031">
    <property type="entry name" value="rpmF_bact"/>
    <property type="match status" value="1"/>
</dbReference>
<feature type="compositionally biased region" description="Basic residues" evidence="6">
    <location>
        <begin position="1"/>
        <end position="21"/>
    </location>
</feature>
<dbReference type="InterPro" id="IPR044957">
    <property type="entry name" value="Ribosomal_bL32_bact"/>
</dbReference>
<sequence length="64" mass="7252">MGPLPKRKISKGRRNRRRAHHALGTPRLVTCVQCGGKTLPHRVCPHCGNYMGRMQVLDMDEEEA</sequence>
<dbReference type="InterPro" id="IPR002677">
    <property type="entry name" value="Ribosomal_bL32"/>
</dbReference>